<comment type="caution">
    <text evidence="1">The sequence shown here is derived from an EMBL/GenBank/DDBJ whole genome shotgun (WGS) entry which is preliminary data.</text>
</comment>
<protein>
    <recommendedName>
        <fullName evidence="3">WYL domain-containing protein</fullName>
    </recommendedName>
</protein>
<evidence type="ECO:0008006" key="3">
    <source>
        <dbReference type="Google" id="ProtNLM"/>
    </source>
</evidence>
<dbReference type="Proteomes" id="UP001524499">
    <property type="component" value="Unassembled WGS sequence"/>
</dbReference>
<proteinExistence type="predicted"/>
<organism evidence="1 2">
    <name type="scientific">Methylomonas subterranea</name>
    <dbReference type="NCBI Taxonomy" id="2952225"/>
    <lineage>
        <taxon>Bacteria</taxon>
        <taxon>Pseudomonadati</taxon>
        <taxon>Pseudomonadota</taxon>
        <taxon>Gammaproteobacteria</taxon>
        <taxon>Methylococcales</taxon>
        <taxon>Methylococcaceae</taxon>
        <taxon>Methylomonas</taxon>
    </lineage>
</organism>
<gene>
    <name evidence="1" type="ORF">NP590_17220</name>
</gene>
<evidence type="ECO:0000313" key="1">
    <source>
        <dbReference type="EMBL" id="MCQ8105854.1"/>
    </source>
</evidence>
<dbReference type="EMBL" id="JANIBJ010000039">
    <property type="protein sequence ID" value="MCQ8105854.1"/>
    <property type="molecule type" value="Genomic_DNA"/>
</dbReference>
<accession>A0ABT1TK47</accession>
<name>A0ABT1TK47_9GAMM</name>
<keyword evidence="2" id="KW-1185">Reference proteome</keyword>
<dbReference type="RefSeq" id="WP_256603890.1">
    <property type="nucleotide sequence ID" value="NZ_JANIBJ010000039.1"/>
</dbReference>
<evidence type="ECO:0000313" key="2">
    <source>
        <dbReference type="Proteomes" id="UP001524499"/>
    </source>
</evidence>
<reference evidence="1 2" key="1">
    <citation type="submission" date="2022-07" db="EMBL/GenBank/DDBJ databases">
        <title>Methylomonas rivi sp. nov., Methylomonas rosea sp. nov., Methylomonas aureus sp. nov. and Methylomonas subterranea sp. nov., four novel methanotrophs isolated from a freshwater creek and the deep terrestrial subsurface.</title>
        <authorList>
            <person name="Abin C."/>
            <person name="Sankaranarayanan K."/>
            <person name="Garner C."/>
            <person name="Sindelar R."/>
            <person name="Kotary K."/>
            <person name="Garner R."/>
            <person name="Barclay S."/>
            <person name="Lawson P."/>
            <person name="Krumholz L."/>
        </authorList>
    </citation>
    <scope>NUCLEOTIDE SEQUENCE [LARGE SCALE GENOMIC DNA]</scope>
    <source>
        <strain evidence="1 2">SURF-2</strain>
    </source>
</reference>
<sequence length="163" mass="18808">MFKFHKTVDRVRRPSTTEFHPTPLAVRAAQDAIFISPYISNKQAKEISVTLRGENKANMMKQIVSIAEVIEKISISPEQTGLNDQATVFLHYKLNNWHWYITERVDGDRIDQAFGYVILATDRKRRLQFRNISIMDLISHGCELDLTFSPQAVSTIKQSYIVH</sequence>